<reference evidence="1 2" key="1">
    <citation type="submission" date="2019-05" db="EMBL/GenBank/DDBJ databases">
        <title>Mikania micrantha, genome provides insights into the molecular mechanism of rapid growth.</title>
        <authorList>
            <person name="Liu B."/>
        </authorList>
    </citation>
    <scope>NUCLEOTIDE SEQUENCE [LARGE SCALE GENOMIC DNA]</scope>
    <source>
        <strain evidence="1">NLD-2019</strain>
        <tissue evidence="1">Leaf</tissue>
    </source>
</reference>
<gene>
    <name evidence="1" type="ORF">E3N88_15540</name>
</gene>
<dbReference type="SUPFAM" id="SSF56672">
    <property type="entry name" value="DNA/RNA polymerases"/>
    <property type="match status" value="1"/>
</dbReference>
<organism evidence="1 2">
    <name type="scientific">Mikania micrantha</name>
    <name type="common">bitter vine</name>
    <dbReference type="NCBI Taxonomy" id="192012"/>
    <lineage>
        <taxon>Eukaryota</taxon>
        <taxon>Viridiplantae</taxon>
        <taxon>Streptophyta</taxon>
        <taxon>Embryophyta</taxon>
        <taxon>Tracheophyta</taxon>
        <taxon>Spermatophyta</taxon>
        <taxon>Magnoliopsida</taxon>
        <taxon>eudicotyledons</taxon>
        <taxon>Gunneridae</taxon>
        <taxon>Pentapetalae</taxon>
        <taxon>asterids</taxon>
        <taxon>campanulids</taxon>
        <taxon>Asterales</taxon>
        <taxon>Asteraceae</taxon>
        <taxon>Asteroideae</taxon>
        <taxon>Heliantheae alliance</taxon>
        <taxon>Eupatorieae</taxon>
        <taxon>Mikania</taxon>
    </lineage>
</organism>
<dbReference type="EMBL" id="SZYD01000008">
    <property type="protein sequence ID" value="KAD5507837.1"/>
    <property type="molecule type" value="Genomic_DNA"/>
</dbReference>
<protein>
    <recommendedName>
        <fullName evidence="3">Reverse transcriptase domain-containing protein</fullName>
    </recommendedName>
</protein>
<dbReference type="OrthoDB" id="1000793at2759"/>
<comment type="caution">
    <text evidence="1">The sequence shown here is derived from an EMBL/GenBank/DDBJ whole genome shotgun (WGS) entry which is preliminary data.</text>
</comment>
<dbReference type="Proteomes" id="UP000326396">
    <property type="component" value="Linkage Group LG16"/>
</dbReference>
<dbReference type="Pfam" id="PF08284">
    <property type="entry name" value="RVP_2"/>
    <property type="match status" value="1"/>
</dbReference>
<evidence type="ECO:0008006" key="3">
    <source>
        <dbReference type="Google" id="ProtNLM"/>
    </source>
</evidence>
<keyword evidence="2" id="KW-1185">Reference proteome</keyword>
<proteinExistence type="predicted"/>
<sequence length="296" mass="33729">MFKFSSCAKRPLVLLDSKVLQQQASGDDGWCSRGLLRSLSSFFKVHKLQLWPSMAANGGFRVICRGFGRGVAWEAEENDGNRLTWNLRGVTNLLPIELGSFDVVVGMDWPSDNQVEVVCQNKVIRIPLPDGNTLIVQGKQAGRKLGIISCMQTEKCLWKGCQAFLAHMTENSSPQKRIKDIDVVKDFPEVFPDDISGLPLVRHDEFRIDLILGATPVPKAPYRLAPLGNARAFRMCIDYKELNKLTIKDRYPLPRIDDLLDHKFRIHDDDVPKIAFRTRSITRFHMYLITWFKTRA</sequence>
<name>A0A5N6NVP7_9ASTR</name>
<dbReference type="AlphaFoldDB" id="A0A5N6NVP7"/>
<evidence type="ECO:0000313" key="2">
    <source>
        <dbReference type="Proteomes" id="UP000326396"/>
    </source>
</evidence>
<dbReference type="PANTHER" id="PTHR15503">
    <property type="entry name" value="LDOC1 RELATED"/>
    <property type="match status" value="1"/>
</dbReference>
<dbReference type="Gene3D" id="3.10.10.10">
    <property type="entry name" value="HIV Type 1 Reverse Transcriptase, subunit A, domain 1"/>
    <property type="match status" value="1"/>
</dbReference>
<dbReference type="PANTHER" id="PTHR15503:SF45">
    <property type="entry name" value="RNA-DIRECTED DNA POLYMERASE HOMOLOG"/>
    <property type="match status" value="1"/>
</dbReference>
<accession>A0A5N6NVP7</accession>
<dbReference type="InterPro" id="IPR043502">
    <property type="entry name" value="DNA/RNA_pol_sf"/>
</dbReference>
<dbReference type="InterPro" id="IPR032567">
    <property type="entry name" value="RTL1-rel"/>
</dbReference>
<evidence type="ECO:0000313" key="1">
    <source>
        <dbReference type="EMBL" id="KAD5507837.1"/>
    </source>
</evidence>